<keyword evidence="2" id="KW-1003">Cell membrane</keyword>
<feature type="transmembrane region" description="Helical" evidence="6">
    <location>
        <begin position="100"/>
        <end position="121"/>
    </location>
</feature>
<dbReference type="Proteomes" id="UP000029453">
    <property type="component" value="Unassembled WGS sequence"/>
</dbReference>
<dbReference type="PANTHER" id="PTHR30250:SF21">
    <property type="entry name" value="LIPID II FLIPPASE MURJ"/>
    <property type="match status" value="1"/>
</dbReference>
<name>M9M1E7_PAEPP</name>
<feature type="transmembrane region" description="Helical" evidence="6">
    <location>
        <begin position="278"/>
        <end position="299"/>
    </location>
</feature>
<evidence type="ECO:0000256" key="6">
    <source>
        <dbReference type="SAM" id="Phobius"/>
    </source>
</evidence>
<keyword evidence="5 6" id="KW-0472">Membrane</keyword>
<keyword evidence="3 6" id="KW-0812">Transmembrane</keyword>
<dbReference type="GO" id="GO:0005886">
    <property type="term" value="C:plasma membrane"/>
    <property type="evidence" value="ECO:0007669"/>
    <property type="project" value="UniProtKB-SubCell"/>
</dbReference>
<evidence type="ECO:0000313" key="7">
    <source>
        <dbReference type="EMBL" id="GAC42699.1"/>
    </source>
</evidence>
<sequence>MMRGYTQGKNMMQASAVSQIVEQIVRVFFAICLALLLLKNGASQKWIAAGASFGGVFGSIGAFMVMVYYIRKLRQSDRKIGIYSRCTGDRKVPLSDVFRSIFALSVPTVIASLAVPAVNFIDVSITTQLLSLQVDLWSAQQLSSILTYRSQSIAGIPPILATALCMSMIPVISGAFAKQDIRHLKQQISLGMRISLLSGMPIVVALTVGAYSINGLLFSTPDGSGIIAMATFGTIFQITMMITSSILLGLGKPYIPMISVTLGIIIKLLASFCLFPFFNIYGIIGGTAVSFLFITWLNLRVMKKIVPFEVFGTRWSGFLLTVVLTSGFGFFVERLGEQLVTIIPVKLAYLVTICIVTLFTIALFVIGFIVFGVVRRDELHSYPRGVQRVLRPLMRLKKK</sequence>
<proteinExistence type="predicted"/>
<evidence type="ECO:0000256" key="5">
    <source>
        <dbReference type="ARBA" id="ARBA00023136"/>
    </source>
</evidence>
<evidence type="ECO:0000256" key="2">
    <source>
        <dbReference type="ARBA" id="ARBA00022475"/>
    </source>
</evidence>
<feature type="transmembrane region" description="Helical" evidence="6">
    <location>
        <begin position="254"/>
        <end position="272"/>
    </location>
</feature>
<evidence type="ECO:0000256" key="1">
    <source>
        <dbReference type="ARBA" id="ARBA00004651"/>
    </source>
</evidence>
<dbReference type="AlphaFoldDB" id="M9M1E7"/>
<feature type="transmembrane region" description="Helical" evidence="6">
    <location>
        <begin position="225"/>
        <end position="247"/>
    </location>
</feature>
<feature type="transmembrane region" description="Helical" evidence="6">
    <location>
        <begin position="311"/>
        <end position="332"/>
    </location>
</feature>
<feature type="transmembrane region" description="Helical" evidence="6">
    <location>
        <begin position="347"/>
        <end position="374"/>
    </location>
</feature>
<accession>M9M1E7</accession>
<feature type="transmembrane region" description="Helical" evidence="6">
    <location>
        <begin position="153"/>
        <end position="173"/>
    </location>
</feature>
<evidence type="ECO:0000313" key="8">
    <source>
        <dbReference type="Proteomes" id="UP000029453"/>
    </source>
</evidence>
<dbReference type="PANTHER" id="PTHR30250">
    <property type="entry name" value="PST FAMILY PREDICTED COLANIC ACID TRANSPORTER"/>
    <property type="match status" value="1"/>
</dbReference>
<feature type="transmembrane region" description="Helical" evidence="6">
    <location>
        <begin position="194"/>
        <end position="213"/>
    </location>
</feature>
<gene>
    <name evidence="7" type="ORF">PPOP_2059</name>
</gene>
<comment type="subcellular location">
    <subcellularLocation>
        <location evidence="1">Cell membrane</location>
        <topology evidence="1">Multi-pass membrane protein</topology>
    </subcellularLocation>
</comment>
<comment type="caution">
    <text evidence="7">The sequence shown here is derived from an EMBL/GenBank/DDBJ whole genome shotgun (WGS) entry which is preliminary data.</text>
</comment>
<organism evidence="7 8">
    <name type="scientific">Paenibacillus popilliae ATCC 14706</name>
    <dbReference type="NCBI Taxonomy" id="1212764"/>
    <lineage>
        <taxon>Bacteria</taxon>
        <taxon>Bacillati</taxon>
        <taxon>Bacillota</taxon>
        <taxon>Bacilli</taxon>
        <taxon>Bacillales</taxon>
        <taxon>Paenibacillaceae</taxon>
        <taxon>Paenibacillus</taxon>
    </lineage>
</organism>
<keyword evidence="8" id="KW-1185">Reference proteome</keyword>
<dbReference type="InterPro" id="IPR002797">
    <property type="entry name" value="Polysacc_synth"/>
</dbReference>
<dbReference type="InterPro" id="IPR050833">
    <property type="entry name" value="Poly_Biosynth_Transport"/>
</dbReference>
<feature type="transmembrane region" description="Helical" evidence="6">
    <location>
        <begin position="20"/>
        <end position="40"/>
    </location>
</feature>
<dbReference type="Pfam" id="PF01943">
    <property type="entry name" value="Polysacc_synt"/>
    <property type="match status" value="1"/>
</dbReference>
<keyword evidence="4 6" id="KW-1133">Transmembrane helix</keyword>
<evidence type="ECO:0000256" key="3">
    <source>
        <dbReference type="ARBA" id="ARBA00022692"/>
    </source>
</evidence>
<feature type="transmembrane region" description="Helical" evidence="6">
    <location>
        <begin position="46"/>
        <end position="70"/>
    </location>
</feature>
<reference evidence="7 8" key="1">
    <citation type="submission" date="2012-10" db="EMBL/GenBank/DDBJ databases">
        <title>Draft Genome Sequence of Paenibacillus popilliae ATCC 14706T.</title>
        <authorList>
            <person name="Iiyama K."/>
            <person name="Mori K."/>
            <person name="Mon H."/>
            <person name="Chieda Y."/>
            <person name="Lee J.M."/>
            <person name="Kusakabe T."/>
            <person name="Tashiro K."/>
            <person name="Asano S."/>
            <person name="Yasunaga-Aoki C."/>
            <person name="Shimizu S."/>
        </authorList>
    </citation>
    <scope>NUCLEOTIDE SEQUENCE [LARGE SCALE GENOMIC DNA]</scope>
    <source>
        <strain evidence="7 8">ATCC 14706</strain>
    </source>
</reference>
<evidence type="ECO:0000256" key="4">
    <source>
        <dbReference type="ARBA" id="ARBA00022989"/>
    </source>
</evidence>
<protein>
    <submittedName>
        <fullName evidence="7">Membrane protein</fullName>
    </submittedName>
</protein>
<dbReference type="EMBL" id="BALG01000133">
    <property type="protein sequence ID" value="GAC42699.1"/>
    <property type="molecule type" value="Genomic_DNA"/>
</dbReference>